<keyword evidence="2" id="KW-1185">Reference proteome</keyword>
<name>T1K3N5_TETUR</name>
<dbReference type="STRING" id="32264.T1K3N5"/>
<organism evidence="1 2">
    <name type="scientific">Tetranychus urticae</name>
    <name type="common">Two-spotted spider mite</name>
    <dbReference type="NCBI Taxonomy" id="32264"/>
    <lineage>
        <taxon>Eukaryota</taxon>
        <taxon>Metazoa</taxon>
        <taxon>Ecdysozoa</taxon>
        <taxon>Arthropoda</taxon>
        <taxon>Chelicerata</taxon>
        <taxon>Arachnida</taxon>
        <taxon>Acari</taxon>
        <taxon>Acariformes</taxon>
        <taxon>Trombidiformes</taxon>
        <taxon>Prostigmata</taxon>
        <taxon>Eleutherengona</taxon>
        <taxon>Raphignathae</taxon>
        <taxon>Tetranychoidea</taxon>
        <taxon>Tetranychidae</taxon>
        <taxon>Tetranychus</taxon>
    </lineage>
</organism>
<dbReference type="SUPFAM" id="SSF54919">
    <property type="entry name" value="Nucleoside diphosphate kinase, NDK"/>
    <property type="match status" value="1"/>
</dbReference>
<evidence type="ECO:0000313" key="2">
    <source>
        <dbReference type="Proteomes" id="UP000015104"/>
    </source>
</evidence>
<reference evidence="1" key="2">
    <citation type="submission" date="2015-06" db="UniProtKB">
        <authorList>
            <consortium name="EnsemblMetazoa"/>
        </authorList>
    </citation>
    <scope>IDENTIFICATION</scope>
</reference>
<dbReference type="EnsemblMetazoa" id="tetur04g09350.1">
    <property type="protein sequence ID" value="tetur04g09350.1"/>
    <property type="gene ID" value="tetur04g09350"/>
</dbReference>
<dbReference type="Proteomes" id="UP000015104">
    <property type="component" value="Unassembled WGS sequence"/>
</dbReference>
<accession>T1K3N5</accession>
<dbReference type="InterPro" id="IPR036850">
    <property type="entry name" value="NDK-like_dom_sf"/>
</dbReference>
<evidence type="ECO:0000313" key="1">
    <source>
        <dbReference type="EnsemblMetazoa" id="tetur04g09350.1"/>
    </source>
</evidence>
<sequence>MILVELKEPKIGLFLIQIFSLKKFLNVYLILRNLKSLRTDQSIETGLVIFFPDGNREKRAKAYIREMAEKSVSLIVVCSLVATKEFMMKEVEAMQIFKTDSYNSIVGRGPVIAIQHLGPDCIKKSHQAAKTIALETGSTGLVYVPSNPEIAMEQIKLIFNSIDLPQEKFSSPTIANKQEITESIE</sequence>
<dbReference type="EMBL" id="CAEY01001385">
    <property type="status" value="NOT_ANNOTATED_CDS"/>
    <property type="molecule type" value="Genomic_DNA"/>
</dbReference>
<dbReference type="HOGENOM" id="CLU_1463127_0_0_1"/>
<reference evidence="2" key="1">
    <citation type="submission" date="2011-08" db="EMBL/GenBank/DDBJ databases">
        <authorList>
            <person name="Rombauts S."/>
        </authorList>
    </citation>
    <scope>NUCLEOTIDE SEQUENCE</scope>
    <source>
        <strain evidence="2">London</strain>
    </source>
</reference>
<proteinExistence type="predicted"/>
<dbReference type="AlphaFoldDB" id="T1K3N5"/>
<protein>
    <submittedName>
        <fullName evidence="1">Uncharacterized protein</fullName>
    </submittedName>
</protein>
<dbReference type="Gene3D" id="3.30.70.141">
    <property type="entry name" value="Nucleoside diphosphate kinase-like domain"/>
    <property type="match status" value="1"/>
</dbReference>